<feature type="transmembrane region" description="Helical" evidence="1">
    <location>
        <begin position="427"/>
        <end position="448"/>
    </location>
</feature>
<dbReference type="GO" id="GO:0005886">
    <property type="term" value="C:plasma membrane"/>
    <property type="evidence" value="ECO:0007669"/>
    <property type="project" value="InterPro"/>
</dbReference>
<evidence type="ECO:0000313" key="3">
    <source>
        <dbReference type="Proteomes" id="UP000321304"/>
    </source>
</evidence>
<feature type="transmembrane region" description="Helical" evidence="1">
    <location>
        <begin position="15"/>
        <end position="44"/>
    </location>
</feature>
<feature type="transmembrane region" description="Helical" evidence="1">
    <location>
        <begin position="140"/>
        <end position="158"/>
    </location>
</feature>
<feature type="transmembrane region" description="Helical" evidence="1">
    <location>
        <begin position="315"/>
        <end position="335"/>
    </location>
</feature>
<proteinExistence type="predicted"/>
<keyword evidence="3" id="KW-1185">Reference proteome</keyword>
<dbReference type="RefSeq" id="WP_146989652.1">
    <property type="nucleotide sequence ID" value="NZ_VITY01000010.1"/>
</dbReference>
<keyword evidence="1" id="KW-0812">Transmembrane</keyword>
<dbReference type="OrthoDB" id="9807111at2"/>
<gene>
    <name evidence="2" type="ORF">FBZ93_110136</name>
</gene>
<dbReference type="Pfam" id="PF04632">
    <property type="entry name" value="FUSC"/>
    <property type="match status" value="1"/>
</dbReference>
<protein>
    <submittedName>
        <fullName evidence="2">Putative membrane protein YccC</fullName>
    </submittedName>
</protein>
<feature type="transmembrane region" description="Helical" evidence="1">
    <location>
        <begin position="347"/>
        <end position="368"/>
    </location>
</feature>
<keyword evidence="1" id="KW-1133">Transmembrane helix</keyword>
<dbReference type="InterPro" id="IPR006726">
    <property type="entry name" value="PHBA_efflux_AaeB/fusaric-R"/>
</dbReference>
<comment type="caution">
    <text evidence="2">The sequence shown here is derived from an EMBL/GenBank/DDBJ whole genome shotgun (WGS) entry which is preliminary data.</text>
</comment>
<organism evidence="2 3">
    <name type="scientific">Bradyrhizobium macuxiense</name>
    <dbReference type="NCBI Taxonomy" id="1755647"/>
    <lineage>
        <taxon>Bacteria</taxon>
        <taxon>Pseudomonadati</taxon>
        <taxon>Pseudomonadota</taxon>
        <taxon>Alphaproteobacteria</taxon>
        <taxon>Hyphomicrobiales</taxon>
        <taxon>Nitrobacteraceae</taxon>
        <taxon>Bradyrhizobium</taxon>
    </lineage>
</organism>
<sequence>MSCIPISSWTFAIRVWLAIILALFVSFWLQLEAPFTAAVTVAILAEPTRGQALEKAAFRMTGTVVGVIASVAITGLFSQTRDLMLAASAVWLGLCVFAAKLLDGYRAYAAVLTGYTVANVAIQQIDSPQRVFDAGMERGAAIAIGIISIAVVNVLLSAPDRHPRLATQLTAIHRRVRDYASAAFRGDRDNLATFLTLVRDIVGLRPDIASVAIESSSGPVSSAAARSAAVNLVAELQAARALNTASADVETDASASKMRELLRRDDDVCRDLLALRSTRWPSRSQRVPLYRSYGIAAETAVRAVLWFAIASMFFVWAGWSAASASLYLVAAIGALGVTTPNPRGYTAIALLGAPIAVVLAGILEFIVLDGADGFPVLTIALAPFMIGAALLTTSENPVWSGIGRINLIAIPTILAPSNPQSYNPEAFLFTSLFVIAAAAVLLAAQMLIPPVSDDKQRMRLLSEARGALGADNGNSESPEEAMFRDASRIGQFLSADGAQDSRGLAELLSCFDQSAMLRRCNAEPTQLVDASSREAT</sequence>
<feature type="transmembrane region" description="Helical" evidence="1">
    <location>
        <begin position="56"/>
        <end position="77"/>
    </location>
</feature>
<dbReference type="EMBL" id="VITY01000010">
    <property type="protein sequence ID" value="TWB93532.1"/>
    <property type="molecule type" value="Genomic_DNA"/>
</dbReference>
<reference evidence="2 3" key="1">
    <citation type="submission" date="2019-06" db="EMBL/GenBank/DDBJ databases">
        <title>Genomic Encyclopedia of Type Strains, Phase IV (KMG-V): Genome sequencing to study the core and pangenomes of soil and plant-associated prokaryotes.</title>
        <authorList>
            <person name="Whitman W."/>
        </authorList>
    </citation>
    <scope>NUCLEOTIDE SEQUENCE [LARGE SCALE GENOMIC DNA]</scope>
    <source>
        <strain evidence="2 3">BR 10355</strain>
    </source>
</reference>
<feature type="transmembrane region" description="Helical" evidence="1">
    <location>
        <begin position="83"/>
        <end position="102"/>
    </location>
</feature>
<evidence type="ECO:0000256" key="1">
    <source>
        <dbReference type="SAM" id="Phobius"/>
    </source>
</evidence>
<dbReference type="GO" id="GO:0022857">
    <property type="term" value="F:transmembrane transporter activity"/>
    <property type="evidence" value="ECO:0007669"/>
    <property type="project" value="InterPro"/>
</dbReference>
<feature type="transmembrane region" description="Helical" evidence="1">
    <location>
        <begin position="374"/>
        <end position="391"/>
    </location>
</feature>
<evidence type="ECO:0000313" key="2">
    <source>
        <dbReference type="EMBL" id="TWB93532.1"/>
    </source>
</evidence>
<keyword evidence="1" id="KW-0472">Membrane</keyword>
<dbReference type="Proteomes" id="UP000321304">
    <property type="component" value="Unassembled WGS sequence"/>
</dbReference>
<dbReference type="AlphaFoldDB" id="A0A560LE06"/>
<accession>A0A560LE06</accession>
<name>A0A560LE06_9BRAD</name>